<evidence type="ECO:0000256" key="1">
    <source>
        <dbReference type="SAM" id="MobiDB-lite"/>
    </source>
</evidence>
<dbReference type="InterPro" id="IPR011990">
    <property type="entry name" value="TPR-like_helical_dom_sf"/>
</dbReference>
<feature type="compositionally biased region" description="Basic residues" evidence="1">
    <location>
        <begin position="174"/>
        <end position="186"/>
    </location>
</feature>
<dbReference type="OrthoDB" id="1807878at2"/>
<feature type="compositionally biased region" description="Basic and acidic residues" evidence="1">
    <location>
        <begin position="164"/>
        <end position="173"/>
    </location>
</feature>
<dbReference type="AlphaFoldDB" id="A0A6B8RZZ6"/>
<dbReference type="Gene3D" id="1.25.40.10">
    <property type="entry name" value="Tetratricopeptide repeat domain"/>
    <property type="match status" value="1"/>
</dbReference>
<name>A0A6B8RZZ6_9BACL</name>
<sequence>MLLIARDKTKPLEKLKWSKNGLKLLDKAVAAAPEDSLIRLLRGKAVFKLPEKHFRRTQTVIEDYTFLIDQEMRQEGTLEPEKYSQVVYDLGEAYHRIGRNKDAEMCWKRLENQTQDPEMQQLLSTNLQSLEGKPEIEDNKTESLSSMLVGAALAIGNAFSRWVEKEKKKEKAALRRKRRKNKKSRR</sequence>
<keyword evidence="3" id="KW-1185">Reference proteome</keyword>
<dbReference type="KEGG" id="ppsc:EHS13_29750"/>
<accession>A0A6B8RZZ6</accession>
<evidence type="ECO:0000313" key="3">
    <source>
        <dbReference type="Proteomes" id="UP000426246"/>
    </source>
</evidence>
<proteinExistence type="predicted"/>
<gene>
    <name evidence="2" type="ORF">EHS13_29750</name>
</gene>
<dbReference type="EMBL" id="CP034235">
    <property type="protein sequence ID" value="QGR00309.1"/>
    <property type="molecule type" value="Genomic_DNA"/>
</dbReference>
<dbReference type="Proteomes" id="UP000426246">
    <property type="component" value="Chromosome"/>
</dbReference>
<evidence type="ECO:0008006" key="4">
    <source>
        <dbReference type="Google" id="ProtNLM"/>
    </source>
</evidence>
<organism evidence="2 3">
    <name type="scientific">Paenibacillus psychroresistens</name>
    <dbReference type="NCBI Taxonomy" id="1778678"/>
    <lineage>
        <taxon>Bacteria</taxon>
        <taxon>Bacillati</taxon>
        <taxon>Bacillota</taxon>
        <taxon>Bacilli</taxon>
        <taxon>Bacillales</taxon>
        <taxon>Paenibacillaceae</taxon>
        <taxon>Paenibacillus</taxon>
    </lineage>
</organism>
<dbReference type="SUPFAM" id="SSF48452">
    <property type="entry name" value="TPR-like"/>
    <property type="match status" value="1"/>
</dbReference>
<evidence type="ECO:0000313" key="2">
    <source>
        <dbReference type="EMBL" id="QGR00309.1"/>
    </source>
</evidence>
<feature type="region of interest" description="Disordered" evidence="1">
    <location>
        <begin position="164"/>
        <end position="186"/>
    </location>
</feature>
<reference evidence="3" key="1">
    <citation type="submission" date="2018-11" db="EMBL/GenBank/DDBJ databases">
        <title>Complete genome sequence of Paenibacillus sp. ML311-T8.</title>
        <authorList>
            <person name="Nam Y.-D."/>
            <person name="Kang J."/>
            <person name="Chung W.-H."/>
            <person name="Park Y.S."/>
        </authorList>
    </citation>
    <scope>NUCLEOTIDE SEQUENCE [LARGE SCALE GENOMIC DNA]</scope>
    <source>
        <strain evidence="3">ML311-T8</strain>
    </source>
</reference>
<protein>
    <recommendedName>
        <fullName evidence="4">Tetratricopeptide repeat protein</fullName>
    </recommendedName>
</protein>